<dbReference type="EMBL" id="CP120983">
    <property type="protein sequence ID" value="WLQ63140.1"/>
    <property type="molecule type" value="Genomic_DNA"/>
</dbReference>
<dbReference type="PROSITE" id="PS50088">
    <property type="entry name" value="ANK_REPEAT"/>
    <property type="match status" value="1"/>
</dbReference>
<evidence type="ECO:0000256" key="1">
    <source>
        <dbReference type="PROSITE-ProRule" id="PRU00023"/>
    </source>
</evidence>
<dbReference type="InterPro" id="IPR036770">
    <property type="entry name" value="Ankyrin_rpt-contain_sf"/>
</dbReference>
<sequence>MSPWPKNCFLPTEEASSLHKARRYAVPRRMIERATERRLAGDWRGALAAAHVEPAFDLAEVATAYGPVVAGALASDLRHLVPDLVHWHVPRALGGRSTVATGRTVVLAGYGNGSGLPLTPYLHLSTPPMFDGPQGLVLRFGAVPDEGTPGVFGARTEDWRAERWLWDARHTARLREAVGAAGRIPFLRHDGTPLSSRELAAADDAGARAERVTLLHQEGRVSEAFAAAGVDWDPALPEAQRSWRGLDVEENIRRMALDIPRLGPAVRRATATGGGERFLVAMSWRAHLLLDITEHSTGGRLRARVVERETPGAASAARLPEAAWRRLPDLDLLRSGAMPPQWLHPLVARALFPAVEGPFGPPGPPAPRPVRVRCRGEWHEVVFRDGALRSPHTDEERQRESALRAFGGAVAGCFAVEHSCTSGTGRLPKALRAQVRELFLHAQHGDTTAVLAMLDAGVDLRVKDARQRGLLHVLPLLDHEALLPRLLEAGLDLEARDHMERTPLGVAVGERGSAALVRALLDAGARTDVTDATELSLSQTIRRYKRTDLAFLRERVEAEHPGIGSAWYDKWFQEDAEDEEQ</sequence>
<dbReference type="SUPFAM" id="SSF48403">
    <property type="entry name" value="Ankyrin repeat"/>
    <property type="match status" value="1"/>
</dbReference>
<accession>A0ABY9J5P6</accession>
<dbReference type="Proteomes" id="UP001224433">
    <property type="component" value="Chromosome"/>
</dbReference>
<proteinExistence type="predicted"/>
<keyword evidence="1" id="KW-0040">ANK repeat</keyword>
<evidence type="ECO:0000313" key="3">
    <source>
        <dbReference type="Proteomes" id="UP001224433"/>
    </source>
</evidence>
<name>A0ABY9J5P6_9ACTN</name>
<feature type="repeat" description="ANK" evidence="1">
    <location>
        <begin position="499"/>
        <end position="532"/>
    </location>
</feature>
<dbReference type="Gene3D" id="1.25.40.20">
    <property type="entry name" value="Ankyrin repeat-containing domain"/>
    <property type="match status" value="1"/>
</dbReference>
<organism evidence="2 3">
    <name type="scientific">Streptomyces glycanivorans</name>
    <dbReference type="NCBI Taxonomy" id="3033808"/>
    <lineage>
        <taxon>Bacteria</taxon>
        <taxon>Bacillati</taxon>
        <taxon>Actinomycetota</taxon>
        <taxon>Actinomycetes</taxon>
        <taxon>Kitasatosporales</taxon>
        <taxon>Streptomycetaceae</taxon>
        <taxon>Streptomyces</taxon>
    </lineage>
</organism>
<evidence type="ECO:0000313" key="2">
    <source>
        <dbReference type="EMBL" id="WLQ63140.1"/>
    </source>
</evidence>
<dbReference type="InterPro" id="IPR002110">
    <property type="entry name" value="Ankyrin_rpt"/>
</dbReference>
<protein>
    <submittedName>
        <fullName evidence="2">Ankyrin repeat domain-containing protein</fullName>
    </submittedName>
</protein>
<gene>
    <name evidence="2" type="ORF">P8A20_05825</name>
</gene>
<dbReference type="RefSeq" id="WP_306103005.1">
    <property type="nucleotide sequence ID" value="NZ_CP120983.1"/>
</dbReference>
<keyword evidence="3" id="KW-1185">Reference proteome</keyword>
<reference evidence="2 3" key="1">
    <citation type="submission" date="2023-03" db="EMBL/GenBank/DDBJ databases">
        <title>Isolation and description of six Streptomyces strains from soil environments, able to metabolize different microbial glucans.</title>
        <authorList>
            <person name="Widen T."/>
            <person name="Larsbrink J."/>
        </authorList>
    </citation>
    <scope>NUCLEOTIDE SEQUENCE [LARGE SCALE GENOMIC DNA]</scope>
    <source>
        <strain evidence="2 3">Alt3</strain>
    </source>
</reference>